<evidence type="ECO:0000256" key="1">
    <source>
        <dbReference type="SAM" id="Coils"/>
    </source>
</evidence>
<feature type="region of interest" description="Disordered" evidence="2">
    <location>
        <begin position="141"/>
        <end position="160"/>
    </location>
</feature>
<reference evidence="3" key="1">
    <citation type="submission" date="2021-01" db="EMBL/GenBank/DDBJ databases">
        <authorList>
            <person name="Corre E."/>
            <person name="Pelletier E."/>
            <person name="Niang G."/>
            <person name="Scheremetjew M."/>
            <person name="Finn R."/>
            <person name="Kale V."/>
            <person name="Holt S."/>
            <person name="Cochrane G."/>
            <person name="Meng A."/>
            <person name="Brown T."/>
            <person name="Cohen L."/>
        </authorList>
    </citation>
    <scope>NUCLEOTIDE SEQUENCE</scope>
    <source>
        <strain evidence="3">Isolate 1302-5</strain>
    </source>
</reference>
<feature type="region of interest" description="Disordered" evidence="2">
    <location>
        <begin position="255"/>
        <end position="289"/>
    </location>
</feature>
<evidence type="ECO:0000256" key="2">
    <source>
        <dbReference type="SAM" id="MobiDB-lite"/>
    </source>
</evidence>
<feature type="compositionally biased region" description="Basic and acidic residues" evidence="2">
    <location>
        <begin position="255"/>
        <end position="273"/>
    </location>
</feature>
<accession>A0A7S4JLC2</accession>
<feature type="compositionally biased region" description="Polar residues" evidence="2">
    <location>
        <begin position="191"/>
        <end position="214"/>
    </location>
</feature>
<name>A0A7S4JLC2_9STRA</name>
<feature type="compositionally biased region" description="Basic and acidic residues" evidence="2">
    <location>
        <begin position="141"/>
        <end position="159"/>
    </location>
</feature>
<organism evidence="3">
    <name type="scientific">Odontella aurita</name>
    <dbReference type="NCBI Taxonomy" id="265563"/>
    <lineage>
        <taxon>Eukaryota</taxon>
        <taxon>Sar</taxon>
        <taxon>Stramenopiles</taxon>
        <taxon>Ochrophyta</taxon>
        <taxon>Bacillariophyta</taxon>
        <taxon>Mediophyceae</taxon>
        <taxon>Biddulphiophycidae</taxon>
        <taxon>Eupodiscales</taxon>
        <taxon>Odontellaceae</taxon>
        <taxon>Odontella</taxon>
    </lineage>
</organism>
<feature type="coiled-coil region" evidence="1">
    <location>
        <begin position="703"/>
        <end position="730"/>
    </location>
</feature>
<protein>
    <submittedName>
        <fullName evidence="3">Uncharacterized protein</fullName>
    </submittedName>
</protein>
<dbReference type="AlphaFoldDB" id="A0A7S4JLC2"/>
<gene>
    <name evidence="3" type="ORF">OAUR00152_LOCUS29452</name>
</gene>
<feature type="region of interest" description="Disordered" evidence="2">
    <location>
        <begin position="1"/>
        <end position="30"/>
    </location>
</feature>
<feature type="compositionally biased region" description="Polar residues" evidence="2">
    <location>
        <begin position="8"/>
        <end position="17"/>
    </location>
</feature>
<feature type="region of interest" description="Disordered" evidence="2">
    <location>
        <begin position="181"/>
        <end position="214"/>
    </location>
</feature>
<feature type="region of interest" description="Disordered" evidence="2">
    <location>
        <begin position="78"/>
        <end position="102"/>
    </location>
</feature>
<evidence type="ECO:0000313" key="3">
    <source>
        <dbReference type="EMBL" id="CAE2266951.1"/>
    </source>
</evidence>
<sequence>MEVDRLKNSSGSQTGSSEGDDAVAAHLRAENDELKAQKKFDQDKAAQDKTWADGAILQLKEEMSLLQEQANILSRGKDLAEDEVRAMKQSSNGSATSDDSPEAILLQKIEQLRSEKQLSYSIASTMKRQLEAGKKTLEDRLDAMTSAKKEADDKLDKQTSESIALSGRLQKEIGNLMAQKEADGLERQHRITSLETELRNARSSSGSDNQEQVNKLVQDLAEMKSEKDSTEKRLAWEKSTKRGLRQQILTLQEHARAADKAKQISENELKELQEQSDTQTSESMEEVAEKLRQQVQSLQQEKGVTLNKLSELEEAVATGELDFGEGGRVREAYVDKLRQDIDKLETSVDNLSSENKLLLDSKIRLEGEMSKNEKSKFTSLDDEISNLSRQTRDLTEKLSNTRKEATDAKVAQEEEKDQVLDLQARMDKTILQLATLKSSTRVNMARIKGEHEKELKAAKDSSASLVQMELDDIRNERDELRETLGRRKEPREELFTLEETESSAGGIVRKLRDMLSKSQDETAALKTALTNEKNDLIRKDEELAIKKKELIRKEEELGNKKNELIRKGEELDKLKHSLEEVSRVEREAEVENSGLKQRIEVSERAHADQIVHQEQELIALRKELESEKNHRHNAESKTADLEVLATVNMNRSNEEGIQIMMRSLENERGQRETTEHEAINMKATMEQYNITMDHMRLEVLELRSKKDETVTRLKDENQKLQKDIQAMVQAGSRAPSVLIASGEGPEPANLTPMDTSHDMQTSYLDDVTASAFQGNCFLSSEAAVGNATLSSASVLMQRNDTVEELERMRSISDHFKLLYEIKNVALKETQMERDALRLELHAHHATL</sequence>
<keyword evidence="1" id="KW-0175">Coiled coil</keyword>
<feature type="compositionally biased region" description="Polar residues" evidence="2">
    <location>
        <begin position="88"/>
        <end position="98"/>
    </location>
</feature>
<proteinExistence type="predicted"/>
<dbReference type="EMBL" id="HBKQ01042788">
    <property type="protein sequence ID" value="CAE2266951.1"/>
    <property type="molecule type" value="Transcribed_RNA"/>
</dbReference>
<feature type="coiled-coil region" evidence="1">
    <location>
        <begin position="536"/>
        <end position="637"/>
    </location>
</feature>